<gene>
    <name evidence="1" type="ORF">CTEN210_15505</name>
</gene>
<sequence length="199" mass="22950">MNFNNRQDEHDLLSLLKREVPNDFNLGAVSRFVGDHRFREDFQSLCRFSGDARNLVNLLNNCIRPFQRDNENLTGRQEQQISRLDREITGLQDLLADANVRLQDQLTRQNSNATSRTIACLAYGPEAFQTKGSLVPNLGNAFPISQDENEDELLDDKKNKEQSSPLNSSFRVRAMLLNELNDANRKIKRLEERLQEVEM</sequence>
<reference evidence="1 2" key="1">
    <citation type="journal article" date="2021" name="Sci. Rep.">
        <title>The genome of the diatom Chaetoceros tenuissimus carries an ancient integrated fragment of an extant virus.</title>
        <authorList>
            <person name="Hongo Y."/>
            <person name="Kimura K."/>
            <person name="Takaki Y."/>
            <person name="Yoshida Y."/>
            <person name="Baba S."/>
            <person name="Kobayashi G."/>
            <person name="Nagasaki K."/>
            <person name="Hano T."/>
            <person name="Tomaru Y."/>
        </authorList>
    </citation>
    <scope>NUCLEOTIDE SEQUENCE [LARGE SCALE GENOMIC DNA]</scope>
    <source>
        <strain evidence="1 2">NIES-3715</strain>
    </source>
</reference>
<accession>A0AAD3HDB7</accession>
<dbReference type="EMBL" id="BLLK01000062">
    <property type="protein sequence ID" value="GFH59029.1"/>
    <property type="molecule type" value="Genomic_DNA"/>
</dbReference>
<comment type="caution">
    <text evidence="1">The sequence shown here is derived from an EMBL/GenBank/DDBJ whole genome shotgun (WGS) entry which is preliminary data.</text>
</comment>
<name>A0AAD3HDB7_9STRA</name>
<dbReference type="AlphaFoldDB" id="A0AAD3HDB7"/>
<proteinExistence type="predicted"/>
<organism evidence="1 2">
    <name type="scientific">Chaetoceros tenuissimus</name>
    <dbReference type="NCBI Taxonomy" id="426638"/>
    <lineage>
        <taxon>Eukaryota</taxon>
        <taxon>Sar</taxon>
        <taxon>Stramenopiles</taxon>
        <taxon>Ochrophyta</taxon>
        <taxon>Bacillariophyta</taxon>
        <taxon>Coscinodiscophyceae</taxon>
        <taxon>Chaetocerotophycidae</taxon>
        <taxon>Chaetocerotales</taxon>
        <taxon>Chaetocerotaceae</taxon>
        <taxon>Chaetoceros</taxon>
    </lineage>
</organism>
<evidence type="ECO:0000313" key="2">
    <source>
        <dbReference type="Proteomes" id="UP001054902"/>
    </source>
</evidence>
<dbReference type="Proteomes" id="UP001054902">
    <property type="component" value="Unassembled WGS sequence"/>
</dbReference>
<keyword evidence="2" id="KW-1185">Reference proteome</keyword>
<evidence type="ECO:0000313" key="1">
    <source>
        <dbReference type="EMBL" id="GFH59029.1"/>
    </source>
</evidence>
<protein>
    <submittedName>
        <fullName evidence="1">Uncharacterized protein</fullName>
    </submittedName>
</protein>